<gene>
    <name evidence="2" type="ORF">CFP56_033126</name>
</gene>
<feature type="region of interest" description="Disordered" evidence="1">
    <location>
        <begin position="85"/>
        <end position="109"/>
    </location>
</feature>
<reference evidence="2 3" key="1">
    <citation type="journal article" date="2018" name="Sci. Data">
        <title>The draft genome sequence of cork oak.</title>
        <authorList>
            <person name="Ramos A.M."/>
            <person name="Usie A."/>
            <person name="Barbosa P."/>
            <person name="Barros P.M."/>
            <person name="Capote T."/>
            <person name="Chaves I."/>
            <person name="Simoes F."/>
            <person name="Abreu I."/>
            <person name="Carrasquinho I."/>
            <person name="Faro C."/>
            <person name="Guimaraes J.B."/>
            <person name="Mendonca D."/>
            <person name="Nobrega F."/>
            <person name="Rodrigues L."/>
            <person name="Saibo N.J.M."/>
            <person name="Varela M.C."/>
            <person name="Egas C."/>
            <person name="Matos J."/>
            <person name="Miguel C.M."/>
            <person name="Oliveira M.M."/>
            <person name="Ricardo C.P."/>
            <person name="Goncalves S."/>
        </authorList>
    </citation>
    <scope>NUCLEOTIDE SEQUENCE [LARGE SCALE GENOMIC DNA]</scope>
    <source>
        <strain evidence="3">cv. HL8</strain>
    </source>
</reference>
<feature type="compositionally biased region" description="Basic and acidic residues" evidence="1">
    <location>
        <begin position="87"/>
        <end position="96"/>
    </location>
</feature>
<dbReference type="AlphaFoldDB" id="A0AAW0JH31"/>
<sequence>MEGEGIMEKLTGEKRNSDFEEQLRELDAEIAGKADTGCNMEKVFKTRVLESEVKESAKQKEEKGGKVALGCNVEKLLQERGMVPEVKVSENKKEEKEGEDLMLGLGSGPSCCGPNGDLGRTEANYGPAELKNPRAQVLEPKVFQVGPKLPGRSGKDNVGVGTSELPKVNAMKEITHMEVEEVNAGPKRKSRVPLEEIMEIAEDAEAILSIPISESVAKDRMVWAEDKKGNFIVRSAYKLARDIEAEGSNIGCSDPSTM</sequence>
<evidence type="ECO:0000256" key="1">
    <source>
        <dbReference type="SAM" id="MobiDB-lite"/>
    </source>
</evidence>
<protein>
    <submittedName>
        <fullName evidence="2">Uncharacterized protein</fullName>
    </submittedName>
</protein>
<accession>A0AAW0JH31</accession>
<dbReference type="Proteomes" id="UP000237347">
    <property type="component" value="Unassembled WGS sequence"/>
</dbReference>
<organism evidence="2 3">
    <name type="scientific">Quercus suber</name>
    <name type="common">Cork oak</name>
    <dbReference type="NCBI Taxonomy" id="58331"/>
    <lineage>
        <taxon>Eukaryota</taxon>
        <taxon>Viridiplantae</taxon>
        <taxon>Streptophyta</taxon>
        <taxon>Embryophyta</taxon>
        <taxon>Tracheophyta</taxon>
        <taxon>Spermatophyta</taxon>
        <taxon>Magnoliopsida</taxon>
        <taxon>eudicotyledons</taxon>
        <taxon>Gunneridae</taxon>
        <taxon>Pentapetalae</taxon>
        <taxon>rosids</taxon>
        <taxon>fabids</taxon>
        <taxon>Fagales</taxon>
        <taxon>Fagaceae</taxon>
        <taxon>Quercus</taxon>
    </lineage>
</organism>
<name>A0AAW0JH31_QUESU</name>
<dbReference type="EMBL" id="PKMF04000575">
    <property type="protein sequence ID" value="KAK7825401.1"/>
    <property type="molecule type" value="Genomic_DNA"/>
</dbReference>
<evidence type="ECO:0000313" key="3">
    <source>
        <dbReference type="Proteomes" id="UP000237347"/>
    </source>
</evidence>
<keyword evidence="3" id="KW-1185">Reference proteome</keyword>
<evidence type="ECO:0000313" key="2">
    <source>
        <dbReference type="EMBL" id="KAK7825401.1"/>
    </source>
</evidence>
<comment type="caution">
    <text evidence="2">The sequence shown here is derived from an EMBL/GenBank/DDBJ whole genome shotgun (WGS) entry which is preliminary data.</text>
</comment>
<proteinExistence type="predicted"/>